<gene>
    <name evidence="3" type="ORF">IC627_12370</name>
    <name evidence="2" type="ORF">PDPUS_1_00664</name>
</gene>
<dbReference type="InterPro" id="IPR003343">
    <property type="entry name" value="Big_2"/>
</dbReference>
<feature type="domain" description="BIG2" evidence="1">
    <location>
        <begin position="479"/>
        <end position="559"/>
    </location>
</feature>
<evidence type="ECO:0000313" key="5">
    <source>
        <dbReference type="Proteomes" id="UP000516656"/>
    </source>
</evidence>
<dbReference type="SUPFAM" id="SSF49373">
    <property type="entry name" value="Invasin/intimin cell-adhesion fragments"/>
    <property type="match status" value="2"/>
</dbReference>
<accession>A0A1V1V908</accession>
<dbReference type="InterPro" id="IPR008964">
    <property type="entry name" value="Invasin/intimin_cell_adhesion"/>
</dbReference>
<feature type="domain" description="BIG2" evidence="1">
    <location>
        <begin position="380"/>
        <end position="473"/>
    </location>
</feature>
<protein>
    <submittedName>
        <fullName evidence="2">Bacterial Ig-like domain group 2</fullName>
    </submittedName>
    <submittedName>
        <fullName evidence="3">Ig-like domain-containing protein</fullName>
    </submittedName>
</protein>
<evidence type="ECO:0000259" key="1">
    <source>
        <dbReference type="SMART" id="SM00635"/>
    </source>
</evidence>
<feature type="domain" description="BIG2" evidence="1">
    <location>
        <begin position="122"/>
        <end position="202"/>
    </location>
</feature>
<evidence type="ECO:0000313" key="2">
    <source>
        <dbReference type="EMBL" id="BAX52039.1"/>
    </source>
</evidence>
<feature type="domain" description="BIG2" evidence="1">
    <location>
        <begin position="294"/>
        <end position="374"/>
    </location>
</feature>
<reference evidence="4" key="2">
    <citation type="submission" date="2017-05" db="EMBL/GenBank/DDBJ databases">
        <title>Whole genome sequence of fish pathogenic bacteria, Photobacterium damselae subsp. piscicida, strain 91-197, isolated from hybrid striped bass (Morone sp.) in USA.</title>
        <authorList>
            <person name="Teru Y."/>
            <person name="Hikima J."/>
            <person name="Kono T."/>
            <person name="Sakai M."/>
            <person name="Takano T."/>
            <person name="Hawke J.P."/>
            <person name="Takeyama H."/>
            <person name="Aoki T."/>
        </authorList>
    </citation>
    <scope>NUCLEOTIDE SEQUENCE [LARGE SCALE GENOMIC DNA]</scope>
    <source>
        <strain evidence="4">91-197</strain>
    </source>
</reference>
<feature type="domain" description="BIG2" evidence="1">
    <location>
        <begin position="565"/>
        <end position="649"/>
    </location>
</feature>
<organism evidence="3 5">
    <name type="scientific">Photobacterium damsela subsp. piscicida</name>
    <name type="common">Pasteurella piscicida</name>
    <dbReference type="NCBI Taxonomy" id="38294"/>
    <lineage>
        <taxon>Bacteria</taxon>
        <taxon>Pseudomonadati</taxon>
        <taxon>Pseudomonadota</taxon>
        <taxon>Gammaproteobacteria</taxon>
        <taxon>Vibrionales</taxon>
        <taxon>Vibrionaceae</taxon>
        <taxon>Photobacterium</taxon>
    </lineage>
</organism>
<proteinExistence type="predicted"/>
<dbReference type="Proteomes" id="UP000218676">
    <property type="component" value="Chromosome 1"/>
</dbReference>
<evidence type="ECO:0000313" key="4">
    <source>
        <dbReference type="Proteomes" id="UP000218676"/>
    </source>
</evidence>
<dbReference type="Proteomes" id="UP000516656">
    <property type="component" value="Chromosome 1"/>
</dbReference>
<dbReference type="AlphaFoldDB" id="A0A1V1V908"/>
<sequence>MKKLGVIFFLMIFLFGCQDESTFNEDHPTVEKLQSIVLLIVGDTQNRIIPKGFNIKLKVTGIYDSGKTEDITSTVNWNSSIENIVKIKDGNVTGVNIGETSVNAIIDGIKSNTITLQVTDAVLESIQLTPTNSQLAKGNSLALSALGVFSDKSVINITNKVKFDLSKEGIVTINGSSVKAVNLGDIDIIANYQGIKSNRSLISVTDAQLTSIQLTSSHSTISKGYSSTLKAIGIYSDNTTSDITSNVKWNISNPVILTIKNNLVYGETIGEANVTATLQTTVSNPISIKVTNAIITAINISPDNLTLGKGETATLSAKAIFSDGTINDITKSVSWNISDNNIAAISDGNITALNLGKATVTATNGSIISNTTSLTVSSAVLKSIRIRSDFPDATSIFVVKGQKVLFNAEGIYSDNSKKDITSQVNWISSDPSIAVAERATVHNVVYGQVTGVGIGQAQLMATSNNIESNKITIKASGAILIGITVKADTNSIAKGNVMQVKAEGEYSDGIVKNITDSVNWISQDSNIATVDNGLVKGVNVGNVSIEASQGSTSSNQLPITITDAVLSAIDISPKVVNLLPGNSQEILVKNVYSDGSTNLTYNPSSLWSSSDSNVAGVSIFLKPTIVAKNSGLTQISLTDGNIKSNTISVNVCGNLAGPCLGIVQIGNKKMTNSPSLAYLSSLEPPFDSYMNASEEGNNTGPHPGKFVSMTFEQGKAWCSRLNTIRFNKHITWRIATDDELKTLFNDSGDMFASRGWPVGRGYYGTLTDGGYFSRSLLSGITIGDTPPETGYISCVVELRGDN</sequence>
<reference evidence="3 5" key="3">
    <citation type="submission" date="2020-09" db="EMBL/GenBank/DDBJ databases">
        <title>Complete, closed and curated genome sequences of Photobacterium damselae subsp. piscicida isolates from Australia indicate localised evolution and additional plasmid-borne pathogenicity mechanisms.</title>
        <authorList>
            <person name="Baseggio L."/>
            <person name="Silayeva O."/>
            <person name="Buller N."/>
            <person name="Landos M."/>
            <person name="Engelstaedter J."/>
            <person name="Barnes A.C."/>
        </authorList>
    </citation>
    <scope>NUCLEOTIDE SEQUENCE [LARGE SCALE GENOMIC DNA]</scope>
    <source>
        <strain evidence="3 5">AS-16-0540-1</strain>
    </source>
</reference>
<evidence type="ECO:0000313" key="3">
    <source>
        <dbReference type="EMBL" id="QOD56041.1"/>
    </source>
</evidence>
<name>A0A1V1V908_PHODP</name>
<dbReference type="Pfam" id="PF02368">
    <property type="entry name" value="Big_2"/>
    <property type="match status" value="3"/>
</dbReference>
<dbReference type="PROSITE" id="PS51257">
    <property type="entry name" value="PROKAR_LIPOPROTEIN"/>
    <property type="match status" value="1"/>
</dbReference>
<dbReference type="EMBL" id="AP018045">
    <property type="protein sequence ID" value="BAX52039.1"/>
    <property type="molecule type" value="Genomic_DNA"/>
</dbReference>
<feature type="domain" description="BIG2" evidence="1">
    <location>
        <begin position="208"/>
        <end position="288"/>
    </location>
</feature>
<reference evidence="2" key="1">
    <citation type="journal article" date="2017" name="Genome Announc.">
        <title>Whole-Genome Sequence of Photobacterium damselae subsp. piscicida Strain 91-197, Isolated from Hybrid Striped Bass (Morone sp.) in the United States.</title>
        <authorList>
            <person name="Teru Y."/>
            <person name="Hikima J."/>
            <person name="Kono T."/>
            <person name="Sakai M."/>
            <person name="Takano T."/>
            <person name="Hawke J.P."/>
            <person name="Takeyama H."/>
            <person name="Aoki T."/>
        </authorList>
    </citation>
    <scope>NUCLEOTIDE SEQUENCE</scope>
    <source>
        <strain evidence="2">91-197</strain>
    </source>
</reference>
<dbReference type="RefSeq" id="WP_086957602.1">
    <property type="nucleotide sequence ID" value="NZ_AP018045.1"/>
</dbReference>
<dbReference type="Gene3D" id="2.60.40.1080">
    <property type="match status" value="7"/>
</dbReference>
<feature type="domain" description="BIG2" evidence="1">
    <location>
        <begin position="42"/>
        <end position="116"/>
    </location>
</feature>
<dbReference type="EMBL" id="CP061854">
    <property type="protein sequence ID" value="QOD56041.1"/>
    <property type="molecule type" value="Genomic_DNA"/>
</dbReference>
<dbReference type="SMART" id="SM00635">
    <property type="entry name" value="BID_2"/>
    <property type="match status" value="7"/>
</dbReference>